<dbReference type="EMBL" id="JAIZAY010000002">
    <property type="protein sequence ID" value="KAJ8047800.1"/>
    <property type="molecule type" value="Genomic_DNA"/>
</dbReference>
<dbReference type="Proteomes" id="UP001152320">
    <property type="component" value="Chromosome 2"/>
</dbReference>
<comment type="caution">
    <text evidence="1">The sequence shown here is derived from an EMBL/GenBank/DDBJ whole genome shotgun (WGS) entry which is preliminary data.</text>
</comment>
<accession>A0A9Q1CMS7</accession>
<proteinExistence type="predicted"/>
<reference evidence="1" key="1">
    <citation type="submission" date="2021-10" db="EMBL/GenBank/DDBJ databases">
        <title>Tropical sea cucumber genome reveals ecological adaptation and Cuvierian tubules defense mechanism.</title>
        <authorList>
            <person name="Chen T."/>
        </authorList>
    </citation>
    <scope>NUCLEOTIDE SEQUENCE</scope>
    <source>
        <strain evidence="1">Nanhai2018</strain>
        <tissue evidence="1">Muscle</tissue>
    </source>
</reference>
<protein>
    <submittedName>
        <fullName evidence="1">Uncharacterized protein</fullName>
    </submittedName>
</protein>
<keyword evidence="2" id="KW-1185">Reference proteome</keyword>
<dbReference type="AlphaFoldDB" id="A0A9Q1CMS7"/>
<evidence type="ECO:0000313" key="2">
    <source>
        <dbReference type="Proteomes" id="UP001152320"/>
    </source>
</evidence>
<name>A0A9Q1CMS7_HOLLE</name>
<organism evidence="1 2">
    <name type="scientific">Holothuria leucospilota</name>
    <name type="common">Black long sea cucumber</name>
    <name type="synonym">Mertensiothuria leucospilota</name>
    <dbReference type="NCBI Taxonomy" id="206669"/>
    <lineage>
        <taxon>Eukaryota</taxon>
        <taxon>Metazoa</taxon>
        <taxon>Echinodermata</taxon>
        <taxon>Eleutherozoa</taxon>
        <taxon>Echinozoa</taxon>
        <taxon>Holothuroidea</taxon>
        <taxon>Aspidochirotacea</taxon>
        <taxon>Aspidochirotida</taxon>
        <taxon>Holothuriidae</taxon>
        <taxon>Holothuria</taxon>
    </lineage>
</organism>
<gene>
    <name evidence="1" type="ORF">HOLleu_06900</name>
</gene>
<sequence>MAAVDGQKNAELVRSILQGMRTDQSFNAFFSVVKIKATEQDVNEPSLRRNRRAPRRLEIGTANPEFATSVENKYRQIYLEQLIFVWQQLKTDLISQGSKLTCKWRV</sequence>
<evidence type="ECO:0000313" key="1">
    <source>
        <dbReference type="EMBL" id="KAJ8047800.1"/>
    </source>
</evidence>